<sequence length="274" mass="30468">MKMVNSYTRGSLLMWALALWVILDGGPVCATNSTQSCKLRFDSDRKVLSQLEPLAHQNFSGQSNNENYTYVFQLCGDAGGIPGAGVIQIDNKKKDAKPTVIGTYNLTQAIGESNWVVLTYTYNYKHGSCSKDASQAQIMIFCNREVDESPLHVIQENSERDNHCLYLFRLDSSAVCPALQSKLSAGSIILIIGFCLLTVYLVGGFLYQRMIVGAKGMEQFPNYAFWVEVGNLAADGCDFVCRSRTREEVPTYRGVSSEPSEDDPEERDDHLLPM</sequence>
<evidence type="ECO:0000256" key="8">
    <source>
        <dbReference type="ARBA" id="ARBA00023180"/>
    </source>
</evidence>
<dbReference type="PANTHER" id="PTHR15071:SF29">
    <property type="entry name" value="CATION-DEPENDENT MANNOSE-6-PHOSPHATE RECEPTOR"/>
    <property type="match status" value="1"/>
</dbReference>
<keyword evidence="4 11" id="KW-0732">Signal</keyword>
<dbReference type="InterPro" id="IPR028927">
    <property type="entry name" value="Man-6-P_rcpt"/>
</dbReference>
<name>A0A5C6PH42_9TELE</name>
<dbReference type="SUPFAM" id="SSF50911">
    <property type="entry name" value="Mannose 6-phosphate receptor domain"/>
    <property type="match status" value="1"/>
</dbReference>
<dbReference type="GO" id="GO:0019904">
    <property type="term" value="F:protein domain specific binding"/>
    <property type="evidence" value="ECO:0007669"/>
    <property type="project" value="InterPro"/>
</dbReference>
<dbReference type="GO" id="GO:0006622">
    <property type="term" value="P:protein targeting to lysosome"/>
    <property type="evidence" value="ECO:0007669"/>
    <property type="project" value="InterPro"/>
</dbReference>
<evidence type="ECO:0000256" key="7">
    <source>
        <dbReference type="ARBA" id="ARBA00023157"/>
    </source>
</evidence>
<feature type="region of interest" description="Disordered" evidence="9">
    <location>
        <begin position="248"/>
        <end position="274"/>
    </location>
</feature>
<accession>A0A5C6PH42</accession>
<evidence type="ECO:0000313" key="13">
    <source>
        <dbReference type="EMBL" id="TWW79154.1"/>
    </source>
</evidence>
<dbReference type="PRINTS" id="PR00715">
    <property type="entry name" value="MAN6PRECEPTR"/>
</dbReference>
<dbReference type="GO" id="GO:0005768">
    <property type="term" value="C:endosome"/>
    <property type="evidence" value="ECO:0007669"/>
    <property type="project" value="InterPro"/>
</dbReference>
<dbReference type="AlphaFoldDB" id="A0A5C6PH42"/>
<organism evidence="13 14">
    <name type="scientific">Takifugu flavidus</name>
    <name type="common">sansaifugu</name>
    <dbReference type="NCBI Taxonomy" id="433684"/>
    <lineage>
        <taxon>Eukaryota</taxon>
        <taxon>Metazoa</taxon>
        <taxon>Chordata</taxon>
        <taxon>Craniata</taxon>
        <taxon>Vertebrata</taxon>
        <taxon>Euteleostomi</taxon>
        <taxon>Actinopterygii</taxon>
        <taxon>Neopterygii</taxon>
        <taxon>Teleostei</taxon>
        <taxon>Neoteleostei</taxon>
        <taxon>Acanthomorphata</taxon>
        <taxon>Eupercaria</taxon>
        <taxon>Tetraodontiformes</taxon>
        <taxon>Tetradontoidea</taxon>
        <taxon>Tetraodontidae</taxon>
        <taxon>Takifugu</taxon>
    </lineage>
</organism>
<feature type="domain" description="MRH" evidence="12">
    <location>
        <begin position="35"/>
        <end position="178"/>
    </location>
</feature>
<evidence type="ECO:0000256" key="11">
    <source>
        <dbReference type="SAM" id="SignalP"/>
    </source>
</evidence>
<feature type="transmembrane region" description="Helical" evidence="10">
    <location>
        <begin position="183"/>
        <end position="207"/>
    </location>
</feature>
<protein>
    <submittedName>
        <fullName evidence="13">Cation-dependent mannose-6-phosphate receptor</fullName>
    </submittedName>
</protein>
<dbReference type="Proteomes" id="UP000324091">
    <property type="component" value="Chromosome 10"/>
</dbReference>
<dbReference type="Pfam" id="PF02157">
    <property type="entry name" value="Man-6-P_recep"/>
    <property type="match status" value="1"/>
</dbReference>
<dbReference type="PANTHER" id="PTHR15071">
    <property type="entry name" value="MANNOSE-6-PHOSPHATE RECEPTOR FAMILY MEMBER"/>
    <property type="match status" value="1"/>
</dbReference>
<evidence type="ECO:0000256" key="10">
    <source>
        <dbReference type="SAM" id="Phobius"/>
    </source>
</evidence>
<evidence type="ECO:0000313" key="14">
    <source>
        <dbReference type="Proteomes" id="UP000324091"/>
    </source>
</evidence>
<dbReference type="EMBL" id="RHFK02000002">
    <property type="protein sequence ID" value="TWW79154.1"/>
    <property type="molecule type" value="Genomic_DNA"/>
</dbReference>
<proteinExistence type="predicted"/>
<evidence type="ECO:0000256" key="2">
    <source>
        <dbReference type="ARBA" id="ARBA00022448"/>
    </source>
</evidence>
<dbReference type="InterPro" id="IPR000296">
    <property type="entry name" value="Man-6-P_rcpt_cation_dep"/>
</dbReference>
<keyword evidence="14" id="KW-1185">Reference proteome</keyword>
<dbReference type="GO" id="GO:0005802">
    <property type="term" value="C:trans-Golgi network"/>
    <property type="evidence" value="ECO:0007669"/>
    <property type="project" value="TreeGrafter"/>
</dbReference>
<feature type="signal peptide" evidence="11">
    <location>
        <begin position="1"/>
        <end position="30"/>
    </location>
</feature>
<evidence type="ECO:0000256" key="9">
    <source>
        <dbReference type="SAM" id="MobiDB-lite"/>
    </source>
</evidence>
<evidence type="ECO:0000256" key="1">
    <source>
        <dbReference type="ARBA" id="ARBA00004308"/>
    </source>
</evidence>
<evidence type="ECO:0000259" key="12">
    <source>
        <dbReference type="PROSITE" id="PS51914"/>
    </source>
</evidence>
<keyword evidence="8" id="KW-0325">Glycoprotein</keyword>
<keyword evidence="2" id="KW-0813">Transport</keyword>
<keyword evidence="13" id="KW-0675">Receptor</keyword>
<evidence type="ECO:0000256" key="5">
    <source>
        <dbReference type="ARBA" id="ARBA00022989"/>
    </source>
</evidence>
<evidence type="ECO:0000256" key="6">
    <source>
        <dbReference type="ARBA" id="ARBA00023136"/>
    </source>
</evidence>
<keyword evidence="5 10" id="KW-1133">Transmembrane helix</keyword>
<keyword evidence="6 10" id="KW-0472">Membrane</keyword>
<dbReference type="InterPro" id="IPR044865">
    <property type="entry name" value="MRH_dom"/>
</dbReference>
<dbReference type="InterPro" id="IPR009011">
    <property type="entry name" value="Man6P_isomerase_rcpt-bd_dom_sf"/>
</dbReference>
<keyword evidence="3 10" id="KW-0812">Transmembrane</keyword>
<reference evidence="13 14" key="1">
    <citation type="submission" date="2019-04" db="EMBL/GenBank/DDBJ databases">
        <title>Chromosome genome assembly for Takifugu flavidus.</title>
        <authorList>
            <person name="Xiao S."/>
        </authorList>
    </citation>
    <scope>NUCLEOTIDE SEQUENCE [LARGE SCALE GENOMIC DNA]</scope>
    <source>
        <strain evidence="13">HTHZ2018</strain>
        <tissue evidence="13">Muscle</tissue>
    </source>
</reference>
<evidence type="ECO:0000256" key="3">
    <source>
        <dbReference type="ARBA" id="ARBA00022692"/>
    </source>
</evidence>
<gene>
    <name evidence="13" type="ORF">D4764_10G0001840</name>
</gene>
<dbReference type="PROSITE" id="PS51914">
    <property type="entry name" value="MRH"/>
    <property type="match status" value="1"/>
</dbReference>
<keyword evidence="7" id="KW-1015">Disulfide bond</keyword>
<evidence type="ECO:0000256" key="4">
    <source>
        <dbReference type="ARBA" id="ARBA00022729"/>
    </source>
</evidence>
<comment type="subcellular location">
    <subcellularLocation>
        <location evidence="1">Endomembrane system</location>
    </subcellularLocation>
</comment>
<dbReference type="Gene3D" id="2.70.130.10">
    <property type="entry name" value="Mannose-6-phosphate receptor binding domain"/>
    <property type="match status" value="1"/>
</dbReference>
<comment type="caution">
    <text evidence="13">The sequence shown here is derived from an EMBL/GenBank/DDBJ whole genome shotgun (WGS) entry which is preliminary data.</text>
</comment>
<feature type="chain" id="PRO_5022711964" evidence="11">
    <location>
        <begin position="31"/>
        <end position="274"/>
    </location>
</feature>